<keyword evidence="1" id="KW-1133">Transmembrane helix</keyword>
<dbReference type="EMBL" id="CM017615">
    <property type="protein sequence ID" value="TYI22317.1"/>
    <property type="molecule type" value="Genomic_DNA"/>
</dbReference>
<sequence length="98" mass="11279">MLEKSKVNTLRPAKKVFLHKLCYFMVINFFVGLLFLRLLEQLGPQLLYSIFASICRMEEFGNKVTKLQQTLARNNKNATAKQVPVIIITLPLFSSSSW</sequence>
<reference evidence="2 3" key="1">
    <citation type="submission" date="2019-07" db="EMBL/GenBank/DDBJ databases">
        <title>WGS assembly of Gossypium tomentosum.</title>
        <authorList>
            <person name="Chen Z.J."/>
            <person name="Sreedasyam A."/>
            <person name="Ando A."/>
            <person name="Song Q."/>
            <person name="De L."/>
            <person name="Hulse-Kemp A."/>
            <person name="Ding M."/>
            <person name="Ye W."/>
            <person name="Kirkbride R."/>
            <person name="Jenkins J."/>
            <person name="Plott C."/>
            <person name="Lovell J."/>
            <person name="Lin Y.-M."/>
            <person name="Vaughn R."/>
            <person name="Liu B."/>
            <person name="Li W."/>
            <person name="Simpson S."/>
            <person name="Scheffler B."/>
            <person name="Saski C."/>
            <person name="Grover C."/>
            <person name="Hu G."/>
            <person name="Conover J."/>
            <person name="Carlson J."/>
            <person name="Shu S."/>
            <person name="Boston L."/>
            <person name="Williams M."/>
            <person name="Peterson D."/>
            <person name="Mcgee K."/>
            <person name="Jones D."/>
            <person name="Wendel J."/>
            <person name="Stelly D."/>
            <person name="Grimwood J."/>
            <person name="Schmutz J."/>
        </authorList>
    </citation>
    <scope>NUCLEOTIDE SEQUENCE [LARGE SCALE GENOMIC DNA]</scope>
    <source>
        <strain evidence="2">7179.01</strain>
    </source>
</reference>
<gene>
    <name evidence="2" type="ORF">ES332_A06G095100v1</name>
</gene>
<proteinExistence type="predicted"/>
<organism evidence="2 3">
    <name type="scientific">Gossypium tomentosum</name>
    <name type="common">Hawaiian cotton</name>
    <name type="synonym">Gossypium sandvicense</name>
    <dbReference type="NCBI Taxonomy" id="34277"/>
    <lineage>
        <taxon>Eukaryota</taxon>
        <taxon>Viridiplantae</taxon>
        <taxon>Streptophyta</taxon>
        <taxon>Embryophyta</taxon>
        <taxon>Tracheophyta</taxon>
        <taxon>Spermatophyta</taxon>
        <taxon>Magnoliopsida</taxon>
        <taxon>eudicotyledons</taxon>
        <taxon>Gunneridae</taxon>
        <taxon>Pentapetalae</taxon>
        <taxon>rosids</taxon>
        <taxon>malvids</taxon>
        <taxon>Malvales</taxon>
        <taxon>Malvaceae</taxon>
        <taxon>Malvoideae</taxon>
        <taxon>Gossypium</taxon>
    </lineage>
</organism>
<protein>
    <submittedName>
        <fullName evidence="2">Uncharacterized protein</fullName>
    </submittedName>
</protein>
<evidence type="ECO:0000313" key="3">
    <source>
        <dbReference type="Proteomes" id="UP000322667"/>
    </source>
</evidence>
<accession>A0A5D2Q1K8</accession>
<keyword evidence="3" id="KW-1185">Reference proteome</keyword>
<feature type="transmembrane region" description="Helical" evidence="1">
    <location>
        <begin position="21"/>
        <end position="39"/>
    </location>
</feature>
<dbReference type="Proteomes" id="UP000322667">
    <property type="component" value="Chromosome A06"/>
</dbReference>
<keyword evidence="1" id="KW-0472">Membrane</keyword>
<keyword evidence="1" id="KW-0812">Transmembrane</keyword>
<dbReference type="AlphaFoldDB" id="A0A5D2Q1K8"/>
<evidence type="ECO:0000313" key="2">
    <source>
        <dbReference type="EMBL" id="TYI22317.1"/>
    </source>
</evidence>
<evidence type="ECO:0000256" key="1">
    <source>
        <dbReference type="SAM" id="Phobius"/>
    </source>
</evidence>
<name>A0A5D2Q1K8_GOSTO</name>